<dbReference type="Proteomes" id="UP000636709">
    <property type="component" value="Unassembled WGS sequence"/>
</dbReference>
<protein>
    <recommendedName>
        <fullName evidence="6">NAC domain-containing protein</fullName>
    </recommendedName>
</protein>
<dbReference type="Pfam" id="PF02365">
    <property type="entry name" value="NAM"/>
    <property type="match status" value="1"/>
</dbReference>
<dbReference type="GO" id="GO:0003677">
    <property type="term" value="F:DNA binding"/>
    <property type="evidence" value="ECO:0007669"/>
    <property type="project" value="UniProtKB-KW"/>
</dbReference>
<feature type="compositionally biased region" description="Low complexity" evidence="5">
    <location>
        <begin position="30"/>
        <end position="39"/>
    </location>
</feature>
<comment type="caution">
    <text evidence="7">The sequence shown here is derived from an EMBL/GenBank/DDBJ whole genome shotgun (WGS) entry which is preliminary data.</text>
</comment>
<dbReference type="OrthoDB" id="1922833at2759"/>
<dbReference type="EMBL" id="JACEFO010002383">
    <property type="protein sequence ID" value="KAF8662021.1"/>
    <property type="molecule type" value="Genomic_DNA"/>
</dbReference>
<evidence type="ECO:0000256" key="3">
    <source>
        <dbReference type="ARBA" id="ARBA00023163"/>
    </source>
</evidence>
<feature type="region of interest" description="Disordered" evidence="5">
    <location>
        <begin position="26"/>
        <end position="50"/>
    </location>
</feature>
<reference evidence="7" key="1">
    <citation type="submission" date="2020-07" db="EMBL/GenBank/DDBJ databases">
        <title>Genome sequence and genetic diversity analysis of an under-domesticated orphan crop, white fonio (Digitaria exilis).</title>
        <authorList>
            <person name="Bennetzen J.L."/>
            <person name="Chen S."/>
            <person name="Ma X."/>
            <person name="Wang X."/>
            <person name="Yssel A.E.J."/>
            <person name="Chaluvadi S.R."/>
            <person name="Johnson M."/>
            <person name="Gangashetty P."/>
            <person name="Hamidou F."/>
            <person name="Sanogo M.D."/>
            <person name="Zwaenepoel A."/>
            <person name="Wallace J."/>
            <person name="Van De Peer Y."/>
            <person name="Van Deynze A."/>
        </authorList>
    </citation>
    <scope>NUCLEOTIDE SEQUENCE</scope>
    <source>
        <tissue evidence="7">Leaves</tissue>
    </source>
</reference>
<evidence type="ECO:0000313" key="8">
    <source>
        <dbReference type="Proteomes" id="UP000636709"/>
    </source>
</evidence>
<evidence type="ECO:0000256" key="2">
    <source>
        <dbReference type="ARBA" id="ARBA00023125"/>
    </source>
</evidence>
<dbReference type="PANTHER" id="PTHR31744:SF230">
    <property type="entry name" value="NAC DOMAIN-CONTAINING PROTEIN"/>
    <property type="match status" value="1"/>
</dbReference>
<sequence>MSIFTRLSHGISKVDAGWQAWRNLARRNRTSGTSSATRTRNTRRAHGPTVPPRLGFWKATGRDKPIYANKQRQLVGMRKTLVYYKGRAPNGHKSDWIMHEYPHPLSTFQEEGWVVCRVFKKRLPTTRRESDHDCTMLVC</sequence>
<evidence type="ECO:0000256" key="1">
    <source>
        <dbReference type="ARBA" id="ARBA00023015"/>
    </source>
</evidence>
<feature type="domain" description="NAC" evidence="6">
    <location>
        <begin position="1"/>
        <end position="121"/>
    </location>
</feature>
<organism evidence="7 8">
    <name type="scientific">Digitaria exilis</name>
    <dbReference type="NCBI Taxonomy" id="1010633"/>
    <lineage>
        <taxon>Eukaryota</taxon>
        <taxon>Viridiplantae</taxon>
        <taxon>Streptophyta</taxon>
        <taxon>Embryophyta</taxon>
        <taxon>Tracheophyta</taxon>
        <taxon>Spermatophyta</taxon>
        <taxon>Magnoliopsida</taxon>
        <taxon>Liliopsida</taxon>
        <taxon>Poales</taxon>
        <taxon>Poaceae</taxon>
        <taxon>PACMAD clade</taxon>
        <taxon>Panicoideae</taxon>
        <taxon>Panicodae</taxon>
        <taxon>Paniceae</taxon>
        <taxon>Anthephorinae</taxon>
        <taxon>Digitaria</taxon>
    </lineage>
</organism>
<keyword evidence="8" id="KW-1185">Reference proteome</keyword>
<dbReference type="AlphaFoldDB" id="A0A835E0R4"/>
<accession>A0A835E0R4</accession>
<dbReference type="InterPro" id="IPR036093">
    <property type="entry name" value="NAC_dom_sf"/>
</dbReference>
<gene>
    <name evidence="7" type="ORF">HU200_056556</name>
</gene>
<keyword evidence="2" id="KW-0238">DNA-binding</keyword>
<evidence type="ECO:0000313" key="7">
    <source>
        <dbReference type="EMBL" id="KAF8662021.1"/>
    </source>
</evidence>
<dbReference type="InterPro" id="IPR003441">
    <property type="entry name" value="NAC-dom"/>
</dbReference>
<keyword evidence="1" id="KW-0805">Transcription regulation</keyword>
<dbReference type="PROSITE" id="PS51005">
    <property type="entry name" value="NAC"/>
    <property type="match status" value="1"/>
</dbReference>
<name>A0A835E0R4_9POAL</name>
<proteinExistence type="predicted"/>
<keyword evidence="4" id="KW-0539">Nucleus</keyword>
<dbReference type="GO" id="GO:0006355">
    <property type="term" value="P:regulation of DNA-templated transcription"/>
    <property type="evidence" value="ECO:0007669"/>
    <property type="project" value="InterPro"/>
</dbReference>
<evidence type="ECO:0000256" key="4">
    <source>
        <dbReference type="ARBA" id="ARBA00023242"/>
    </source>
</evidence>
<evidence type="ECO:0000259" key="6">
    <source>
        <dbReference type="PROSITE" id="PS51005"/>
    </source>
</evidence>
<dbReference type="SUPFAM" id="SSF101941">
    <property type="entry name" value="NAC domain"/>
    <property type="match status" value="1"/>
</dbReference>
<dbReference type="Gene3D" id="2.170.150.80">
    <property type="entry name" value="NAC domain"/>
    <property type="match status" value="1"/>
</dbReference>
<evidence type="ECO:0000256" key="5">
    <source>
        <dbReference type="SAM" id="MobiDB-lite"/>
    </source>
</evidence>
<keyword evidence="3" id="KW-0804">Transcription</keyword>
<dbReference type="PANTHER" id="PTHR31744">
    <property type="entry name" value="PROTEIN CUP-SHAPED COTYLEDON 2-RELATED"/>
    <property type="match status" value="1"/>
</dbReference>